<evidence type="ECO:0000313" key="3">
    <source>
        <dbReference type="EMBL" id="VAX16663.1"/>
    </source>
</evidence>
<dbReference type="InterPro" id="IPR052534">
    <property type="entry name" value="Extracell_DNA_Util/SecSys_Comp"/>
</dbReference>
<feature type="coiled-coil region" evidence="1">
    <location>
        <begin position="344"/>
        <end position="388"/>
    </location>
</feature>
<accession>A0A3B1BWI7</accession>
<dbReference type="PANTHER" id="PTHR40278">
    <property type="entry name" value="DNA UTILIZATION PROTEIN HOFN"/>
    <property type="match status" value="1"/>
</dbReference>
<keyword evidence="2" id="KW-0472">Membrane</keyword>
<keyword evidence="2" id="KW-0812">Transmembrane</keyword>
<name>A0A3B1BWI7_9ZZZZ</name>
<dbReference type="PANTHER" id="PTHR40278:SF1">
    <property type="entry name" value="DNA UTILIZATION PROTEIN HOFN"/>
    <property type="match status" value="1"/>
</dbReference>
<dbReference type="EMBL" id="UOGC01000035">
    <property type="protein sequence ID" value="VAX16663.1"/>
    <property type="molecule type" value="Genomic_DNA"/>
</dbReference>
<feature type="transmembrane region" description="Helical" evidence="2">
    <location>
        <begin position="325"/>
        <end position="347"/>
    </location>
</feature>
<reference evidence="3" key="1">
    <citation type="submission" date="2018-06" db="EMBL/GenBank/DDBJ databases">
        <authorList>
            <person name="Zhirakovskaya E."/>
        </authorList>
    </citation>
    <scope>NUCLEOTIDE SEQUENCE</scope>
</reference>
<sequence>MRFPRLTGYKNLKAATIDNGKITIVGLTCQKGLYALRQYTQIPTQQNYPKWAKPVLRKQKHKVVSLLTGRSVFTKMVKLPPIEEKEVKNVLMFTENDSAPFPLSEAELSAWFIGLQEPKLKTIMTAVKRESLKEHKQIMKQAGVSVFAIATPLVAIRALIRVSRIIDTSAPTLFIHLEQGMVGLHIFKNGEPLFTREVSFGHGESFENDFLERVSDEVYKSVSYFATASKGEAVKLGYILGSGPTNEDSCDKISKESGVSISTYDPFKDFLSDASNPTYNEKSYGPSLAMAVGAAIDGGATLNIPAKQNFIKQVARTIETPMVKYVAAFLLIVTAFGYFTNMTFANLNRKIEKLKLTAEAEKAEQNTIAELQTKLNRLANQNMKIEKEIKTYPVIEENAYDWFSIFNDVARNLPKNAALTSWSLNLGSTSQKSVRLTGVVEGIGQKRVSALNGLLKGLSASQSFGSASIVKIRKNANSGNLSQASISFEIKAEISNGSGMFAKENHNKRKAF</sequence>
<evidence type="ECO:0000256" key="2">
    <source>
        <dbReference type="SAM" id="Phobius"/>
    </source>
</evidence>
<keyword evidence="1" id="KW-0175">Coiled coil</keyword>
<proteinExistence type="predicted"/>
<keyword evidence="2" id="KW-1133">Transmembrane helix</keyword>
<dbReference type="Gene3D" id="3.30.420.40">
    <property type="match status" value="2"/>
</dbReference>
<dbReference type="Gene3D" id="3.30.1490.300">
    <property type="match status" value="1"/>
</dbReference>
<gene>
    <name evidence="3" type="ORF">MNBD_NITROSPINAE01-1331</name>
</gene>
<dbReference type="AlphaFoldDB" id="A0A3B1BWI7"/>
<evidence type="ECO:0000256" key="1">
    <source>
        <dbReference type="SAM" id="Coils"/>
    </source>
</evidence>
<organism evidence="3">
    <name type="scientific">hydrothermal vent metagenome</name>
    <dbReference type="NCBI Taxonomy" id="652676"/>
    <lineage>
        <taxon>unclassified sequences</taxon>
        <taxon>metagenomes</taxon>
        <taxon>ecological metagenomes</taxon>
    </lineage>
</organism>
<protein>
    <submittedName>
        <fullName evidence="3">Uncharacterized protein</fullName>
    </submittedName>
</protein>